<dbReference type="Pfam" id="PF14305">
    <property type="entry name" value="ATPgrasp_TupA"/>
    <property type="match status" value="1"/>
</dbReference>
<evidence type="ECO:0000313" key="2">
    <source>
        <dbReference type="Proteomes" id="UP000240892"/>
    </source>
</evidence>
<name>A0A2T2Y841_9ENTR</name>
<keyword evidence="2" id="KW-1185">Reference proteome</keyword>
<evidence type="ECO:0000313" key="1">
    <source>
        <dbReference type="EMBL" id="PSR48714.1"/>
    </source>
</evidence>
<gene>
    <name evidence="1" type="ORF">C8256_01620</name>
</gene>
<dbReference type="GO" id="GO:0016740">
    <property type="term" value="F:transferase activity"/>
    <property type="evidence" value="ECO:0007669"/>
    <property type="project" value="UniProtKB-KW"/>
</dbReference>
<comment type="caution">
    <text evidence="1">The sequence shown here is derived from an EMBL/GenBank/DDBJ whole genome shotgun (WGS) entry which is preliminary data.</text>
</comment>
<dbReference type="RefSeq" id="WP_106924302.1">
    <property type="nucleotide sequence ID" value="NZ_CABMMU010000001.1"/>
</dbReference>
<accession>A0A2T2Y841</accession>
<dbReference type="Proteomes" id="UP000240892">
    <property type="component" value="Unassembled WGS sequence"/>
</dbReference>
<sequence>MNKINYHVKYIEYFFRKCRAYLSTDVSFHTSRLNKISGGDADLYNPLTLNEKICHRMVFEHNPFYTMLADKFAVREYVERCTNLVNVIPLIGVYPRVEDINFDKLPAKFVLKCNHDSGSVIICKDKASFDFDRARNRLKLALKKNMYYTTREWQYKNITPVILCERYLDLFTNQDRNVTPEMLRIHCFHGVACFIEADFTDDNGCGFINVYDRSWNLQPFQMEYPNTPIPIKEPPSLNKSVIAAQALANEIEYCRVDLMLKGRDVYFSEITLSPKRGKLKITPAIWDAKLGSLWDLSLANNRLN</sequence>
<organism evidence="1 2">
    <name type="scientific">Kluyvera genomosp. 2</name>
    <dbReference type="NCBI Taxonomy" id="2774054"/>
    <lineage>
        <taxon>Bacteria</taxon>
        <taxon>Pseudomonadati</taxon>
        <taxon>Pseudomonadota</taxon>
        <taxon>Gammaproteobacteria</taxon>
        <taxon>Enterobacterales</taxon>
        <taxon>Enterobacteriaceae</taxon>
        <taxon>Kluyvera</taxon>
    </lineage>
</organism>
<reference evidence="1 2" key="1">
    <citation type="submission" date="2018-03" db="EMBL/GenBank/DDBJ databases">
        <title>First report of an OXA-48+CTX-M-M-producing Kluyvera ascorbata clone recovered from patients admitted in a University Hospital in Madrid, Spain.</title>
        <authorList>
            <person name="Hernandez-Garcia M."/>
            <person name="Leon-Sampedro R."/>
            <person name="Perez-Viso B."/>
            <person name="Morosini M.I."/>
            <person name="Lopez-Fresnena N."/>
            <person name="Coque T.M."/>
            <person name="Bonten M."/>
            <person name="Malhotra-Kumar S."/>
            <person name="Ruiz-Garbajosa P."/>
            <person name="Canton R."/>
        </authorList>
    </citation>
    <scope>NUCLEOTIDE SEQUENCE [LARGE SCALE GENOMIC DNA]</scope>
    <source>
        <strain evidence="1 2">KA2</strain>
    </source>
</reference>
<protein>
    <submittedName>
        <fullName evidence="1">Glycosyl transferase</fullName>
    </submittedName>
</protein>
<dbReference type="EMBL" id="PYHO01000001">
    <property type="protein sequence ID" value="PSR48714.1"/>
    <property type="molecule type" value="Genomic_DNA"/>
</dbReference>
<dbReference type="AlphaFoldDB" id="A0A2T2Y841"/>
<proteinExistence type="predicted"/>
<dbReference type="InterPro" id="IPR029465">
    <property type="entry name" value="ATPgrasp_TupA"/>
</dbReference>
<keyword evidence="1" id="KW-0808">Transferase</keyword>